<accession>A0ABW1CD14</accession>
<dbReference type="Gene3D" id="1.10.10.1320">
    <property type="entry name" value="Anti-sigma factor, zinc-finger domain"/>
    <property type="match status" value="1"/>
</dbReference>
<sequence>MTCEEVRISLGVHALGALEPDEALEIDHHLATCDDCGAELAELAGVTSFLGKVSERDVELVASPPRQVLDRLLNDRVKRARRGRVLMAVAASAAVVAVGGTVWTSVQSRPASESAAAGAPASAQSQEPAPRALSEDSFAQRDEPQTKARSESAAPRATLKPSEARSGSASPLATPRPSKAAQGREFTGENEAAEYYATVVALPADSGTDLGVRVNGVPVDTACGLIVVGRGGNREIAQSWVVTREDYQAEALFRSETTMSMREIDHFEVVDQKTGKLLVKVPIRK</sequence>
<keyword evidence="7" id="KW-1185">Reference proteome</keyword>
<protein>
    <submittedName>
        <fullName evidence="6">Anti-sigma factor family protein</fullName>
    </submittedName>
</protein>
<evidence type="ECO:0000256" key="1">
    <source>
        <dbReference type="ARBA" id="ARBA00023015"/>
    </source>
</evidence>
<feature type="compositionally biased region" description="Basic and acidic residues" evidence="3">
    <location>
        <begin position="138"/>
        <end position="150"/>
    </location>
</feature>
<name>A0ABW1CD14_9ACTN</name>
<evidence type="ECO:0000313" key="6">
    <source>
        <dbReference type="EMBL" id="MFC5822606.1"/>
    </source>
</evidence>
<evidence type="ECO:0000313" key="7">
    <source>
        <dbReference type="Proteomes" id="UP001596058"/>
    </source>
</evidence>
<feature type="compositionally biased region" description="Low complexity" evidence="3">
    <location>
        <begin position="113"/>
        <end position="132"/>
    </location>
</feature>
<keyword evidence="4" id="KW-0812">Transmembrane</keyword>
<keyword evidence="1" id="KW-0805">Transcription regulation</keyword>
<dbReference type="RefSeq" id="WP_379512307.1">
    <property type="nucleotide sequence ID" value="NZ_JBHSPA010000005.1"/>
</dbReference>
<dbReference type="EMBL" id="JBHSPA010000005">
    <property type="protein sequence ID" value="MFC5822606.1"/>
    <property type="molecule type" value="Genomic_DNA"/>
</dbReference>
<feature type="region of interest" description="Disordered" evidence="3">
    <location>
        <begin position="113"/>
        <end position="187"/>
    </location>
</feature>
<dbReference type="Proteomes" id="UP001596058">
    <property type="component" value="Unassembled WGS sequence"/>
</dbReference>
<evidence type="ECO:0000256" key="3">
    <source>
        <dbReference type="SAM" id="MobiDB-lite"/>
    </source>
</evidence>
<gene>
    <name evidence="6" type="ORF">ACFPZ3_01945</name>
</gene>
<reference evidence="7" key="1">
    <citation type="journal article" date="2019" name="Int. J. Syst. Evol. Microbiol.">
        <title>The Global Catalogue of Microorganisms (GCM) 10K type strain sequencing project: providing services to taxonomists for standard genome sequencing and annotation.</title>
        <authorList>
            <consortium name="The Broad Institute Genomics Platform"/>
            <consortium name="The Broad Institute Genome Sequencing Center for Infectious Disease"/>
            <person name="Wu L."/>
            <person name="Ma J."/>
        </authorList>
    </citation>
    <scope>NUCLEOTIDE SEQUENCE [LARGE SCALE GENOMIC DNA]</scope>
    <source>
        <strain evidence="7">CCUG 53903</strain>
    </source>
</reference>
<evidence type="ECO:0000256" key="2">
    <source>
        <dbReference type="ARBA" id="ARBA00023163"/>
    </source>
</evidence>
<comment type="caution">
    <text evidence="6">The sequence shown here is derived from an EMBL/GenBank/DDBJ whole genome shotgun (WGS) entry which is preliminary data.</text>
</comment>
<keyword evidence="2" id="KW-0804">Transcription</keyword>
<dbReference type="Pfam" id="PF13490">
    <property type="entry name" value="zf-HC2"/>
    <property type="match status" value="1"/>
</dbReference>
<organism evidence="6 7">
    <name type="scientific">Nonomuraea insulae</name>
    <dbReference type="NCBI Taxonomy" id="1616787"/>
    <lineage>
        <taxon>Bacteria</taxon>
        <taxon>Bacillati</taxon>
        <taxon>Actinomycetota</taxon>
        <taxon>Actinomycetes</taxon>
        <taxon>Streptosporangiales</taxon>
        <taxon>Streptosporangiaceae</taxon>
        <taxon>Nonomuraea</taxon>
    </lineage>
</organism>
<dbReference type="InterPro" id="IPR027383">
    <property type="entry name" value="Znf_put"/>
</dbReference>
<feature type="transmembrane region" description="Helical" evidence="4">
    <location>
        <begin position="85"/>
        <end position="106"/>
    </location>
</feature>
<keyword evidence="4" id="KW-1133">Transmembrane helix</keyword>
<feature type="domain" description="Putative zinc-finger" evidence="5">
    <location>
        <begin position="3"/>
        <end position="36"/>
    </location>
</feature>
<dbReference type="InterPro" id="IPR041916">
    <property type="entry name" value="Anti_sigma_zinc_sf"/>
</dbReference>
<evidence type="ECO:0000259" key="5">
    <source>
        <dbReference type="Pfam" id="PF13490"/>
    </source>
</evidence>
<proteinExistence type="predicted"/>
<keyword evidence="4" id="KW-0472">Membrane</keyword>
<evidence type="ECO:0000256" key="4">
    <source>
        <dbReference type="SAM" id="Phobius"/>
    </source>
</evidence>